<organism evidence="1 2">
    <name type="scientific">Pelagomonas calceolata</name>
    <dbReference type="NCBI Taxonomy" id="35677"/>
    <lineage>
        <taxon>Eukaryota</taxon>
        <taxon>Sar</taxon>
        <taxon>Stramenopiles</taxon>
        <taxon>Ochrophyta</taxon>
        <taxon>Pelagophyceae</taxon>
        <taxon>Pelagomonadales</taxon>
        <taxon>Pelagomonadaceae</taxon>
        <taxon>Pelagomonas</taxon>
    </lineage>
</organism>
<evidence type="ECO:0000313" key="2">
    <source>
        <dbReference type="Proteomes" id="UP000789595"/>
    </source>
</evidence>
<protein>
    <submittedName>
        <fullName evidence="1">Uncharacterized protein</fullName>
    </submittedName>
</protein>
<dbReference type="AlphaFoldDB" id="A0A8J2S771"/>
<name>A0A8J2S771_9STRA</name>
<gene>
    <name evidence="1" type="ORF">PECAL_1P16040</name>
</gene>
<feature type="non-terminal residue" evidence="1">
    <location>
        <position position="155"/>
    </location>
</feature>
<sequence>NPTEPVLYRWRLDAQTEDDVNKVSKMHLIDNCSHFTLSQHRRAVLLGESGVVVSFSRTFSYPFHNNLTITFEDENGASVDFHAWCARRPLWPLEYGLNNAKEWRLYAKEWTCMGKDNYSVDETVVFHQLRFTVSSIGRENHGFIIKVYAKQTYAR</sequence>
<keyword evidence="2" id="KW-1185">Reference proteome</keyword>
<comment type="caution">
    <text evidence="1">The sequence shown here is derived from an EMBL/GenBank/DDBJ whole genome shotgun (WGS) entry which is preliminary data.</text>
</comment>
<evidence type="ECO:0000313" key="1">
    <source>
        <dbReference type="EMBL" id="CAH0365180.1"/>
    </source>
</evidence>
<proteinExistence type="predicted"/>
<reference evidence="1" key="1">
    <citation type="submission" date="2021-11" db="EMBL/GenBank/DDBJ databases">
        <authorList>
            <consortium name="Genoscope - CEA"/>
            <person name="William W."/>
        </authorList>
    </citation>
    <scope>NUCLEOTIDE SEQUENCE</scope>
</reference>
<dbReference type="EMBL" id="CAKKNE010000001">
    <property type="protein sequence ID" value="CAH0365180.1"/>
    <property type="molecule type" value="Genomic_DNA"/>
</dbReference>
<accession>A0A8J2S771</accession>
<dbReference type="Proteomes" id="UP000789595">
    <property type="component" value="Unassembled WGS sequence"/>
</dbReference>
<feature type="non-terminal residue" evidence="1">
    <location>
        <position position="1"/>
    </location>
</feature>